<gene>
    <name evidence="1" type="ORF">ENO08_04240</name>
</gene>
<sequence>MDLEQTNHLKAYGLAYRVIEGGSNVRWLLNYRGGSFLLPDGEE</sequence>
<evidence type="ECO:0000313" key="1">
    <source>
        <dbReference type="EMBL" id="HER43651.1"/>
    </source>
</evidence>
<protein>
    <submittedName>
        <fullName evidence="1">Asparagine synthetase B</fullName>
    </submittedName>
</protein>
<accession>A0A7V2F477</accession>
<name>A0A7V2F477_UNCEI</name>
<dbReference type="Proteomes" id="UP000886069">
    <property type="component" value="Unassembled WGS sequence"/>
</dbReference>
<comment type="caution">
    <text evidence="1">The sequence shown here is derived from an EMBL/GenBank/DDBJ whole genome shotgun (WGS) entry which is preliminary data.</text>
</comment>
<organism evidence="1">
    <name type="scientific">Eiseniibacteriota bacterium</name>
    <dbReference type="NCBI Taxonomy" id="2212470"/>
    <lineage>
        <taxon>Bacteria</taxon>
        <taxon>Candidatus Eiseniibacteriota</taxon>
    </lineage>
</organism>
<feature type="non-terminal residue" evidence="1">
    <location>
        <position position="43"/>
    </location>
</feature>
<dbReference type="AlphaFoldDB" id="A0A7V2F477"/>
<reference evidence="1" key="1">
    <citation type="journal article" date="2020" name="mSystems">
        <title>Genome- and Community-Level Interaction Insights into Carbon Utilization and Element Cycling Functions of Hydrothermarchaeota in Hydrothermal Sediment.</title>
        <authorList>
            <person name="Zhou Z."/>
            <person name="Liu Y."/>
            <person name="Xu W."/>
            <person name="Pan J."/>
            <person name="Luo Z.H."/>
            <person name="Li M."/>
        </authorList>
    </citation>
    <scope>NUCLEOTIDE SEQUENCE [LARGE SCALE GENOMIC DNA]</scope>
    <source>
        <strain evidence="1">SpSt-1233</strain>
    </source>
</reference>
<proteinExistence type="predicted"/>
<dbReference type="EMBL" id="DSEC01000300">
    <property type="protein sequence ID" value="HER43651.1"/>
    <property type="molecule type" value="Genomic_DNA"/>
</dbReference>